<reference evidence="2 3" key="1">
    <citation type="submission" date="2017-03" db="EMBL/GenBank/DDBJ databases">
        <title>Genomic insights into Mycobacterium simiae human colonization.</title>
        <authorList>
            <person name="Steffani J.L."/>
            <person name="Brunck M.E."/>
            <person name="Cruz E."/>
            <person name="Montiel R."/>
            <person name="Barona F."/>
        </authorList>
    </citation>
    <scope>NUCLEOTIDE SEQUENCE [LARGE SCALE GENOMIC DNA]</scope>
    <source>
        <strain evidence="2 3">MsiGto</strain>
    </source>
</reference>
<dbReference type="AlphaFoldDB" id="A0A1X0YBN0"/>
<evidence type="ECO:0000313" key="3">
    <source>
        <dbReference type="Proteomes" id="UP000193040"/>
    </source>
</evidence>
<sequence>MQFDHIVIATSDPVNAAHRLSDNTGLTALEGGVHDSLGTYNYIVPLGRGYLELVGVHDDVLANRNPFGQLVLSALARNSESFAGWAVEVTFDQLTATAHRLATKIRRLTRRGVGIDYAGMETSTTSPGLPFLLTRYPGVPHPGHLDVDHDVSLLGDISLQIAESAAQLDHWIDGIGCDSALDIEVRSHGSGQGINRVCIGTSTGPIVLTAAHPIGGATT</sequence>
<protein>
    <recommendedName>
        <fullName evidence="1">Glyoxalase-like domain-containing protein</fullName>
    </recommendedName>
</protein>
<dbReference type="EMBL" id="MZZM01000012">
    <property type="protein sequence ID" value="ORJ62620.1"/>
    <property type="molecule type" value="Genomic_DNA"/>
</dbReference>
<feature type="domain" description="Glyoxalase-like" evidence="1">
    <location>
        <begin position="3"/>
        <end position="142"/>
    </location>
</feature>
<proteinExistence type="predicted"/>
<comment type="caution">
    <text evidence="2">The sequence shown here is derived from an EMBL/GenBank/DDBJ whole genome shotgun (WGS) entry which is preliminary data.</text>
</comment>
<dbReference type="InterPro" id="IPR025870">
    <property type="entry name" value="Glyoxalase-like_dom"/>
</dbReference>
<evidence type="ECO:0000313" key="2">
    <source>
        <dbReference type="EMBL" id="ORJ62620.1"/>
    </source>
</evidence>
<accession>A0A1X0YBN0</accession>
<organism evidence="2 3">
    <name type="scientific">Mycobacterium simiae</name>
    <name type="common">Mycobacterium habana</name>
    <dbReference type="NCBI Taxonomy" id="1784"/>
    <lineage>
        <taxon>Bacteria</taxon>
        <taxon>Bacillati</taxon>
        <taxon>Actinomycetota</taxon>
        <taxon>Actinomycetes</taxon>
        <taxon>Mycobacteriales</taxon>
        <taxon>Mycobacteriaceae</taxon>
        <taxon>Mycobacterium</taxon>
        <taxon>Mycobacterium simiae complex</taxon>
    </lineage>
</organism>
<dbReference type="InterPro" id="IPR029068">
    <property type="entry name" value="Glyas_Bleomycin-R_OHBP_Dase"/>
</dbReference>
<keyword evidence="3" id="KW-1185">Reference proteome</keyword>
<name>A0A1X0YBN0_MYCSI</name>
<evidence type="ECO:0000259" key="1">
    <source>
        <dbReference type="Pfam" id="PF13468"/>
    </source>
</evidence>
<dbReference type="RefSeq" id="WP_084949034.1">
    <property type="nucleotide sequence ID" value="NZ_MZZM01000012.1"/>
</dbReference>
<dbReference type="Pfam" id="PF13468">
    <property type="entry name" value="Glyoxalase_3"/>
    <property type="match status" value="1"/>
</dbReference>
<dbReference type="Gene3D" id="3.10.180.10">
    <property type="entry name" value="2,3-Dihydroxybiphenyl 1,2-Dioxygenase, domain 1"/>
    <property type="match status" value="1"/>
</dbReference>
<dbReference type="STRING" id="1784.VC42_08520"/>
<gene>
    <name evidence="2" type="ORF">B5M45_06185</name>
</gene>
<dbReference type="Proteomes" id="UP000193040">
    <property type="component" value="Unassembled WGS sequence"/>
</dbReference>
<dbReference type="SUPFAM" id="SSF54593">
    <property type="entry name" value="Glyoxalase/Bleomycin resistance protein/Dihydroxybiphenyl dioxygenase"/>
    <property type="match status" value="1"/>
</dbReference>